<dbReference type="AlphaFoldDB" id="A0A0F9MZN8"/>
<comment type="caution">
    <text evidence="1">The sequence shown here is derived from an EMBL/GenBank/DDBJ whole genome shotgun (WGS) entry which is preliminary data.</text>
</comment>
<proteinExistence type="predicted"/>
<evidence type="ECO:0000313" key="1">
    <source>
        <dbReference type="EMBL" id="KKM74727.1"/>
    </source>
</evidence>
<dbReference type="EMBL" id="LAZR01009093">
    <property type="protein sequence ID" value="KKM74727.1"/>
    <property type="molecule type" value="Genomic_DNA"/>
</dbReference>
<feature type="non-terminal residue" evidence="1">
    <location>
        <position position="107"/>
    </location>
</feature>
<reference evidence="1" key="1">
    <citation type="journal article" date="2015" name="Nature">
        <title>Complex archaea that bridge the gap between prokaryotes and eukaryotes.</title>
        <authorList>
            <person name="Spang A."/>
            <person name="Saw J.H."/>
            <person name="Jorgensen S.L."/>
            <person name="Zaremba-Niedzwiedzka K."/>
            <person name="Martijn J."/>
            <person name="Lind A.E."/>
            <person name="van Eijk R."/>
            <person name="Schleper C."/>
            <person name="Guy L."/>
            <person name="Ettema T.J."/>
        </authorList>
    </citation>
    <scope>NUCLEOTIDE SEQUENCE</scope>
</reference>
<accession>A0A0F9MZN8</accession>
<gene>
    <name evidence="1" type="ORF">LCGC14_1397550</name>
</gene>
<organism evidence="1">
    <name type="scientific">marine sediment metagenome</name>
    <dbReference type="NCBI Taxonomy" id="412755"/>
    <lineage>
        <taxon>unclassified sequences</taxon>
        <taxon>metagenomes</taxon>
        <taxon>ecological metagenomes</taxon>
    </lineage>
</organism>
<name>A0A0F9MZN8_9ZZZZ</name>
<protein>
    <submittedName>
        <fullName evidence="1">Uncharacterized protein</fullName>
    </submittedName>
</protein>
<sequence>MDNLYDCDLDTSAETFEDLPEMVQEDLTAWFNVRKLDNEDDKIRLLDLYQSGRFEAWDCPECPNERVYKGNPDSYNHFQGVLNQDFSFFGNSDKYTEEYLEQMCDSC</sequence>